<protein>
    <submittedName>
        <fullName evidence="1">Phage tail protein</fullName>
    </submittedName>
</protein>
<evidence type="ECO:0000313" key="2">
    <source>
        <dbReference type="Proteomes" id="UP000323039"/>
    </source>
</evidence>
<name>A0A5B0DB81_STRCR</name>
<organism evidence="1 2">
    <name type="scientific">Streptococcus cristatus</name>
    <dbReference type="NCBI Taxonomy" id="45634"/>
    <lineage>
        <taxon>Bacteria</taxon>
        <taxon>Bacillati</taxon>
        <taxon>Bacillota</taxon>
        <taxon>Bacilli</taxon>
        <taxon>Lactobacillales</taxon>
        <taxon>Streptococcaceae</taxon>
        <taxon>Streptococcus</taxon>
    </lineage>
</organism>
<accession>A0A5B0DB81</accession>
<evidence type="ECO:0000313" key="1">
    <source>
        <dbReference type="EMBL" id="KAA0963201.1"/>
    </source>
</evidence>
<sequence>MYYMIINNFNTSTLSNCYVTDFGKAQTATPRATEKVVIHGANGSESILDGAYESYERTFTFYVPKMLDISTIVEKFQPKFNVIELGYQPGSFFYADFLEASYSPNGPHAWTLEIKLEMQPFRYEKNAQDVVLTGNGTVTNTGTVYSEPVITLEGSGDVSLTIGQQTMHLTLDTKATIVCQHKRQNVYDKNGNIKNTLRKRGPFFEIPVGRSGVSVSGNIRKITIKGNWRYKV</sequence>
<gene>
    <name evidence="1" type="ORF">FXF62_10230</name>
</gene>
<dbReference type="Proteomes" id="UP000323039">
    <property type="component" value="Unassembled WGS sequence"/>
</dbReference>
<comment type="caution">
    <text evidence="1">The sequence shown here is derived from an EMBL/GenBank/DDBJ whole genome shotgun (WGS) entry which is preliminary data.</text>
</comment>
<proteinExistence type="predicted"/>
<reference evidence="1 2" key="1">
    <citation type="submission" date="2019-08" db="EMBL/GenBank/DDBJ databases">
        <title>Genome sequence and analysis of Streptococcus cristatus strain S22 isolated from throat swab of children scarlet fever in Hangzhou, China.</title>
        <authorList>
            <person name="Huang Y."/>
            <person name="Xie L."/>
        </authorList>
    </citation>
    <scope>NUCLEOTIDE SEQUENCE [LARGE SCALE GENOMIC DNA]</scope>
    <source>
        <strain evidence="1 2">S22</strain>
    </source>
</reference>
<dbReference type="EMBL" id="VSJJ01000015">
    <property type="protein sequence ID" value="KAA0963201.1"/>
    <property type="molecule type" value="Genomic_DNA"/>
</dbReference>
<dbReference type="RefSeq" id="WP_149518648.1">
    <property type="nucleotide sequence ID" value="NZ_VSJJ01000015.1"/>
</dbReference>
<dbReference type="AlphaFoldDB" id="A0A5B0DB81"/>